<gene>
    <name evidence="1" type="ORF">GCM10010841_29930</name>
</gene>
<comment type="caution">
    <text evidence="1">The sequence shown here is derived from an EMBL/GenBank/DDBJ whole genome shotgun (WGS) entry which is preliminary data.</text>
</comment>
<evidence type="ECO:0000313" key="2">
    <source>
        <dbReference type="Proteomes" id="UP000661918"/>
    </source>
</evidence>
<evidence type="ECO:0000313" key="1">
    <source>
        <dbReference type="EMBL" id="GGM19916.1"/>
    </source>
</evidence>
<protein>
    <submittedName>
        <fullName evidence="1">Uncharacterized protein</fullName>
    </submittedName>
</protein>
<reference evidence="2" key="1">
    <citation type="journal article" date="2019" name="Int. J. Syst. Evol. Microbiol.">
        <title>The Global Catalogue of Microorganisms (GCM) 10K type strain sequencing project: providing services to taxonomists for standard genome sequencing and annotation.</title>
        <authorList>
            <consortium name="The Broad Institute Genomics Platform"/>
            <consortium name="The Broad Institute Genome Sequencing Center for Infectious Disease"/>
            <person name="Wu L."/>
            <person name="Ma J."/>
        </authorList>
    </citation>
    <scope>NUCLEOTIDE SEQUENCE [LARGE SCALE GENOMIC DNA]</scope>
    <source>
        <strain evidence="2">JCM 15443</strain>
    </source>
</reference>
<proteinExistence type="predicted"/>
<organism evidence="1 2">
    <name type="scientific">Deinococcus aerophilus</name>
    <dbReference type="NCBI Taxonomy" id="522488"/>
    <lineage>
        <taxon>Bacteria</taxon>
        <taxon>Thermotogati</taxon>
        <taxon>Deinococcota</taxon>
        <taxon>Deinococci</taxon>
        <taxon>Deinococcales</taxon>
        <taxon>Deinococcaceae</taxon>
        <taxon>Deinococcus</taxon>
    </lineage>
</organism>
<dbReference type="Proteomes" id="UP000661918">
    <property type="component" value="Unassembled WGS sequence"/>
</dbReference>
<dbReference type="EMBL" id="BMOM01000039">
    <property type="protein sequence ID" value="GGM19916.1"/>
    <property type="molecule type" value="Genomic_DNA"/>
</dbReference>
<keyword evidence="2" id="KW-1185">Reference proteome</keyword>
<accession>A0ABQ2GYH3</accession>
<sequence length="79" mass="8738">MGVQALIPEASIERLDMSIVLRPSRTRKIKSHPMPESPQIQSLTDELTAVHLDALGISHEIDPLLRPDADVDVDGQLFL</sequence>
<name>A0ABQ2GYH3_9DEIO</name>